<evidence type="ECO:0000256" key="1">
    <source>
        <dbReference type="SAM" id="MobiDB-lite"/>
    </source>
</evidence>
<organism evidence="3">
    <name type="scientific">Selaginella moellendorffii</name>
    <name type="common">Spikemoss</name>
    <dbReference type="NCBI Taxonomy" id="88036"/>
    <lineage>
        <taxon>Eukaryota</taxon>
        <taxon>Viridiplantae</taxon>
        <taxon>Streptophyta</taxon>
        <taxon>Embryophyta</taxon>
        <taxon>Tracheophyta</taxon>
        <taxon>Lycopodiopsida</taxon>
        <taxon>Selaginellales</taxon>
        <taxon>Selaginellaceae</taxon>
        <taxon>Selaginella</taxon>
    </lineage>
</organism>
<name>D8RTQ1_SELML</name>
<feature type="region of interest" description="Disordered" evidence="1">
    <location>
        <begin position="110"/>
        <end position="144"/>
    </location>
</feature>
<dbReference type="InParanoid" id="D8RTQ1"/>
<proteinExistence type="predicted"/>
<dbReference type="HOGENOM" id="CLU_1799794_0_0_1"/>
<gene>
    <name evidence="2" type="ORF">SELMODRAFT_414720</name>
</gene>
<sequence>MEQRSDRRTQETIYLGPILFIQGGGDDGDIKEVQESGGEPCYVRKEQCPSRADKRTSNLARTGLIEIQMTKFNQLNDYFSTGLDKGGIQVTGFFKVLEGDEQYDVHSITTAKERGEKRPNGGPFTPFLVDPTQNPSKRLGDAPS</sequence>
<dbReference type="Gramene" id="EFJ24719">
    <property type="protein sequence ID" value="EFJ24719"/>
    <property type="gene ID" value="SELMODRAFT_414720"/>
</dbReference>
<protein>
    <submittedName>
        <fullName evidence="2">Uncharacterized protein</fullName>
    </submittedName>
</protein>
<dbReference type="AlphaFoldDB" id="D8RTQ1"/>
<keyword evidence="3" id="KW-1185">Reference proteome</keyword>
<accession>D8RTQ1</accession>
<reference evidence="2 3" key="1">
    <citation type="journal article" date="2011" name="Science">
        <title>The Selaginella genome identifies genetic changes associated with the evolution of vascular plants.</title>
        <authorList>
            <person name="Banks J.A."/>
            <person name="Nishiyama T."/>
            <person name="Hasebe M."/>
            <person name="Bowman J.L."/>
            <person name="Gribskov M."/>
            <person name="dePamphilis C."/>
            <person name="Albert V.A."/>
            <person name="Aono N."/>
            <person name="Aoyama T."/>
            <person name="Ambrose B.A."/>
            <person name="Ashton N.W."/>
            <person name="Axtell M.J."/>
            <person name="Barker E."/>
            <person name="Barker M.S."/>
            <person name="Bennetzen J.L."/>
            <person name="Bonawitz N.D."/>
            <person name="Chapple C."/>
            <person name="Cheng C."/>
            <person name="Correa L.G."/>
            <person name="Dacre M."/>
            <person name="DeBarry J."/>
            <person name="Dreyer I."/>
            <person name="Elias M."/>
            <person name="Engstrom E.M."/>
            <person name="Estelle M."/>
            <person name="Feng L."/>
            <person name="Finet C."/>
            <person name="Floyd S.K."/>
            <person name="Frommer W.B."/>
            <person name="Fujita T."/>
            <person name="Gramzow L."/>
            <person name="Gutensohn M."/>
            <person name="Harholt J."/>
            <person name="Hattori M."/>
            <person name="Heyl A."/>
            <person name="Hirai T."/>
            <person name="Hiwatashi Y."/>
            <person name="Ishikawa M."/>
            <person name="Iwata M."/>
            <person name="Karol K.G."/>
            <person name="Koehler B."/>
            <person name="Kolukisaoglu U."/>
            <person name="Kubo M."/>
            <person name="Kurata T."/>
            <person name="Lalonde S."/>
            <person name="Li K."/>
            <person name="Li Y."/>
            <person name="Litt A."/>
            <person name="Lyons E."/>
            <person name="Manning G."/>
            <person name="Maruyama T."/>
            <person name="Michael T.P."/>
            <person name="Mikami K."/>
            <person name="Miyazaki S."/>
            <person name="Morinaga S."/>
            <person name="Murata T."/>
            <person name="Mueller-Roeber B."/>
            <person name="Nelson D.R."/>
            <person name="Obara M."/>
            <person name="Oguri Y."/>
            <person name="Olmstead R.G."/>
            <person name="Onodera N."/>
            <person name="Petersen B.L."/>
            <person name="Pils B."/>
            <person name="Prigge M."/>
            <person name="Rensing S.A."/>
            <person name="Riano-Pachon D.M."/>
            <person name="Roberts A.W."/>
            <person name="Sato Y."/>
            <person name="Scheller H.V."/>
            <person name="Schulz B."/>
            <person name="Schulz C."/>
            <person name="Shakirov E.V."/>
            <person name="Shibagaki N."/>
            <person name="Shinohara N."/>
            <person name="Shippen D.E."/>
            <person name="Soerensen I."/>
            <person name="Sotooka R."/>
            <person name="Sugimoto N."/>
            <person name="Sugita M."/>
            <person name="Sumikawa N."/>
            <person name="Tanurdzic M."/>
            <person name="Theissen G."/>
            <person name="Ulvskov P."/>
            <person name="Wakazuki S."/>
            <person name="Weng J.K."/>
            <person name="Willats W.W."/>
            <person name="Wipf D."/>
            <person name="Wolf P.G."/>
            <person name="Yang L."/>
            <person name="Zimmer A.D."/>
            <person name="Zhu Q."/>
            <person name="Mitros T."/>
            <person name="Hellsten U."/>
            <person name="Loque D."/>
            <person name="Otillar R."/>
            <person name="Salamov A."/>
            <person name="Schmutz J."/>
            <person name="Shapiro H."/>
            <person name="Lindquist E."/>
            <person name="Lucas S."/>
            <person name="Rokhsar D."/>
            <person name="Grigoriev I.V."/>
        </authorList>
    </citation>
    <scope>NUCLEOTIDE SEQUENCE [LARGE SCALE GENOMIC DNA]</scope>
</reference>
<dbReference type="KEGG" id="smo:SELMODRAFT_414720"/>
<dbReference type="EMBL" id="GL377589">
    <property type="protein sequence ID" value="EFJ24719.1"/>
    <property type="molecule type" value="Genomic_DNA"/>
</dbReference>
<evidence type="ECO:0000313" key="2">
    <source>
        <dbReference type="EMBL" id="EFJ24719.1"/>
    </source>
</evidence>
<evidence type="ECO:0000313" key="3">
    <source>
        <dbReference type="Proteomes" id="UP000001514"/>
    </source>
</evidence>
<dbReference type="Proteomes" id="UP000001514">
    <property type="component" value="Unassembled WGS sequence"/>
</dbReference>